<comment type="caution">
    <text evidence="2">The sequence shown here is derived from an EMBL/GenBank/DDBJ whole genome shotgun (WGS) entry which is preliminary data.</text>
</comment>
<dbReference type="Proteomes" id="UP000728968">
    <property type="component" value="Unassembled WGS sequence"/>
</dbReference>
<dbReference type="InterPro" id="IPR003812">
    <property type="entry name" value="Fido"/>
</dbReference>
<evidence type="ECO:0000259" key="1">
    <source>
        <dbReference type="PROSITE" id="PS51459"/>
    </source>
</evidence>
<dbReference type="InterPro" id="IPR053737">
    <property type="entry name" value="Type_II_TA_Toxin"/>
</dbReference>
<proteinExistence type="predicted"/>
<evidence type="ECO:0000313" key="2">
    <source>
        <dbReference type="EMBL" id="MBM6876106.1"/>
    </source>
</evidence>
<dbReference type="Pfam" id="PF02661">
    <property type="entry name" value="Fic"/>
    <property type="match status" value="1"/>
</dbReference>
<dbReference type="PROSITE" id="PS51459">
    <property type="entry name" value="FIDO"/>
    <property type="match status" value="1"/>
</dbReference>
<protein>
    <submittedName>
        <fullName evidence="2">Fic family protein</fullName>
    </submittedName>
</protein>
<name>A0ABS2G3V4_FUSMR</name>
<sequence length="146" mass="17517">MEENKFYSKSSENLYNLIISFNKMIMNDLSQQSIHEFKIINKGSLLNYCNTIFSTKPFSDEKYCETIEDYLTYTIYYLNKGHCFLDGNKRTTLLTTMYFIKVFKLYNFDTEFFRGVLAVFLVDMLEEKMTKEDVKKWIEKQLKSKI</sequence>
<dbReference type="InterPro" id="IPR036597">
    <property type="entry name" value="Fido-like_dom_sf"/>
</dbReference>
<reference evidence="2 3" key="1">
    <citation type="journal article" date="2021" name="Sci. Rep.">
        <title>The distribution of antibiotic resistance genes in chicken gut microbiota commensals.</title>
        <authorList>
            <person name="Juricova H."/>
            <person name="Matiasovicova J."/>
            <person name="Kubasova T."/>
            <person name="Cejkova D."/>
            <person name="Rychlik I."/>
        </authorList>
    </citation>
    <scope>NUCLEOTIDE SEQUENCE [LARGE SCALE GENOMIC DNA]</scope>
    <source>
        <strain evidence="2 3">An425</strain>
    </source>
</reference>
<dbReference type="EMBL" id="JACJLT010000180">
    <property type="protein sequence ID" value="MBM6876106.1"/>
    <property type="molecule type" value="Genomic_DNA"/>
</dbReference>
<dbReference type="Gene3D" id="1.20.120.1870">
    <property type="entry name" value="Fic/DOC protein, Fido domain"/>
    <property type="match status" value="1"/>
</dbReference>
<accession>A0ABS2G3V4</accession>
<evidence type="ECO:0000313" key="3">
    <source>
        <dbReference type="Proteomes" id="UP000728968"/>
    </source>
</evidence>
<feature type="domain" description="Fido" evidence="1">
    <location>
        <begin position="13"/>
        <end position="140"/>
    </location>
</feature>
<keyword evidence="3" id="KW-1185">Reference proteome</keyword>
<organism evidence="2 3">
    <name type="scientific">Fusobacterium mortiferum</name>
    <dbReference type="NCBI Taxonomy" id="850"/>
    <lineage>
        <taxon>Bacteria</taxon>
        <taxon>Fusobacteriati</taxon>
        <taxon>Fusobacteriota</taxon>
        <taxon>Fusobacteriia</taxon>
        <taxon>Fusobacteriales</taxon>
        <taxon>Fusobacteriaceae</taxon>
        <taxon>Fusobacterium</taxon>
    </lineage>
</organism>
<gene>
    <name evidence="2" type="ORF">H6A04_10705</name>
</gene>
<dbReference type="RefSeq" id="WP_204689437.1">
    <property type="nucleotide sequence ID" value="NZ_JACJLT010000180.1"/>
</dbReference>
<dbReference type="SUPFAM" id="SSF140931">
    <property type="entry name" value="Fic-like"/>
    <property type="match status" value="1"/>
</dbReference>